<name>A0A0M8N3I8_ESCWE</name>
<evidence type="ECO:0000256" key="1">
    <source>
        <dbReference type="SAM" id="MobiDB-lite"/>
    </source>
</evidence>
<feature type="compositionally biased region" description="Polar residues" evidence="1">
    <location>
        <begin position="215"/>
        <end position="233"/>
    </location>
</feature>
<dbReference type="Proteomes" id="UP000053831">
    <property type="component" value="Unassembled WGS sequence"/>
</dbReference>
<reference evidence="3 4" key="1">
    <citation type="submission" date="2015-07" db="EMBL/GenBank/DDBJ databases">
        <title>The genome of the fungus Escovopsis weberi, a specialized disease agent of ant agriculture.</title>
        <authorList>
            <person name="de Man T.J."/>
            <person name="Stajich J.E."/>
            <person name="Kubicek C.P."/>
            <person name="Chenthamara K."/>
            <person name="Atanasova L."/>
            <person name="Druzhinina I.S."/>
            <person name="Birnbaum S."/>
            <person name="Barribeau S.M."/>
            <person name="Teiling C."/>
            <person name="Suen G."/>
            <person name="Currie C."/>
            <person name="Gerardo N.M."/>
        </authorList>
    </citation>
    <scope>NUCLEOTIDE SEQUENCE [LARGE SCALE GENOMIC DNA]</scope>
</reference>
<evidence type="ECO:0000256" key="2">
    <source>
        <dbReference type="SAM" id="Phobius"/>
    </source>
</evidence>
<dbReference type="AlphaFoldDB" id="A0A0M8N3I8"/>
<feature type="compositionally biased region" description="Polar residues" evidence="1">
    <location>
        <begin position="95"/>
        <end position="104"/>
    </location>
</feature>
<dbReference type="PANTHER" id="PTHR40623:SF2">
    <property type="entry name" value="INTEGRAL MEMBRANE PROTEIN"/>
    <property type="match status" value="1"/>
</dbReference>
<evidence type="ECO:0000313" key="4">
    <source>
        <dbReference type="Proteomes" id="UP000053831"/>
    </source>
</evidence>
<proteinExistence type="predicted"/>
<feature type="region of interest" description="Disordered" evidence="1">
    <location>
        <begin position="95"/>
        <end position="156"/>
    </location>
</feature>
<feature type="transmembrane region" description="Helical" evidence="2">
    <location>
        <begin position="14"/>
        <end position="36"/>
    </location>
</feature>
<feature type="region of interest" description="Disordered" evidence="1">
    <location>
        <begin position="195"/>
        <end position="258"/>
    </location>
</feature>
<keyword evidence="4" id="KW-1185">Reference proteome</keyword>
<dbReference type="PANTHER" id="PTHR40623">
    <property type="entry name" value="INTEGRAL MEMBRANE PROTEIN"/>
    <property type="match status" value="1"/>
</dbReference>
<dbReference type="OrthoDB" id="5426165at2759"/>
<feature type="compositionally biased region" description="Polar residues" evidence="1">
    <location>
        <begin position="138"/>
        <end position="148"/>
    </location>
</feature>
<dbReference type="EMBL" id="LGSR01000020">
    <property type="protein sequence ID" value="KOS19081.1"/>
    <property type="molecule type" value="Genomic_DNA"/>
</dbReference>
<sequence length="258" mass="28114">MGAKFFIGWQTWEMLSFVLACAIVCVFAFGLGRLWYTNRKIERLELIDEERRVRLAEMRHCGIDTRAVNDIPFGVRAIQSGIEVEGIWISRPNTPEASKRNSAATLVAGSVGSNKGKGKAVDPAGLERPPRRLGSLSAAGSSEQTLRSSPLARGGIVPSEYPAQVAVEESDPFVQQGRPGHRSVSSFSGLTGAESYFDNEGARPQHQLADAYHQSWETSSQTSQPYDSGSSSEGAPGQGHQTRPGYSKLQRTENPYTR</sequence>
<gene>
    <name evidence="3" type="ORF">ESCO_000991</name>
</gene>
<protein>
    <submittedName>
        <fullName evidence="3">Uncharacterized protein</fullName>
    </submittedName>
</protein>
<keyword evidence="2" id="KW-1133">Transmembrane helix</keyword>
<keyword evidence="2" id="KW-0472">Membrane</keyword>
<dbReference type="STRING" id="150374.A0A0M8N3I8"/>
<keyword evidence="2" id="KW-0812">Transmembrane</keyword>
<evidence type="ECO:0000313" key="3">
    <source>
        <dbReference type="EMBL" id="KOS19081.1"/>
    </source>
</evidence>
<comment type="caution">
    <text evidence="3">The sequence shown here is derived from an EMBL/GenBank/DDBJ whole genome shotgun (WGS) entry which is preliminary data.</text>
</comment>
<organism evidence="3 4">
    <name type="scientific">Escovopsis weberi</name>
    <dbReference type="NCBI Taxonomy" id="150374"/>
    <lineage>
        <taxon>Eukaryota</taxon>
        <taxon>Fungi</taxon>
        <taxon>Dikarya</taxon>
        <taxon>Ascomycota</taxon>
        <taxon>Pezizomycotina</taxon>
        <taxon>Sordariomycetes</taxon>
        <taxon>Hypocreomycetidae</taxon>
        <taxon>Hypocreales</taxon>
        <taxon>Hypocreaceae</taxon>
        <taxon>Escovopsis</taxon>
    </lineage>
</organism>
<accession>A0A0M8N3I8</accession>